<keyword evidence="3 6" id="KW-0812">Transmembrane</keyword>
<name>A0A560FMI0_9PROT</name>
<evidence type="ECO:0000313" key="9">
    <source>
        <dbReference type="EMBL" id="TWB22826.1"/>
    </source>
</evidence>
<feature type="transmembrane region" description="Helical" evidence="6">
    <location>
        <begin position="75"/>
        <end position="108"/>
    </location>
</feature>
<feature type="domain" description="VTT" evidence="8">
    <location>
        <begin position="97"/>
        <end position="217"/>
    </location>
</feature>
<dbReference type="PANTHER" id="PTHR12677">
    <property type="entry name" value="GOLGI APPARATUS MEMBRANE PROTEIN TVP38-RELATED"/>
    <property type="match status" value="1"/>
</dbReference>
<dbReference type="PANTHER" id="PTHR12677:SF59">
    <property type="entry name" value="GOLGI APPARATUS MEMBRANE PROTEIN TVP38-RELATED"/>
    <property type="match status" value="1"/>
</dbReference>
<organism evidence="9 10">
    <name type="scientific">Nitrospirillum amazonense</name>
    <dbReference type="NCBI Taxonomy" id="28077"/>
    <lineage>
        <taxon>Bacteria</taxon>
        <taxon>Pseudomonadati</taxon>
        <taxon>Pseudomonadota</taxon>
        <taxon>Alphaproteobacteria</taxon>
        <taxon>Rhodospirillales</taxon>
        <taxon>Azospirillaceae</taxon>
        <taxon>Nitrospirillum</taxon>
    </lineage>
</organism>
<evidence type="ECO:0000256" key="2">
    <source>
        <dbReference type="ARBA" id="ARBA00022475"/>
    </source>
</evidence>
<evidence type="ECO:0000313" key="10">
    <source>
        <dbReference type="Proteomes" id="UP000319859"/>
    </source>
</evidence>
<evidence type="ECO:0000256" key="4">
    <source>
        <dbReference type="ARBA" id="ARBA00022989"/>
    </source>
</evidence>
<feature type="region of interest" description="Disordered" evidence="7">
    <location>
        <begin position="1"/>
        <end position="21"/>
    </location>
</feature>
<dbReference type="Proteomes" id="UP000319859">
    <property type="component" value="Unassembled WGS sequence"/>
</dbReference>
<gene>
    <name evidence="9" type="ORF">FBZ89_103457</name>
</gene>
<keyword evidence="2 6" id="KW-1003">Cell membrane</keyword>
<sequence>MPVERASNDYESSGAGRPPRPLPRPLVSWMRRLTPLGLLVAGLIVVLAAGGHHWLTVETLSGRLAQLSALVADHPLRAAASVFGVALGVAARSLPAATVVSLAAGYAFGAAPFGAAPFGAALGALLSVAGGTLGGTLVFLALRRAGVGGLAGRLPGWLAPVANQPWAVILVLRLLPIMPFSAINVLAAAIRMPAPIFIIGTGLGAYPPQFLYALLGARLPALLAAGERPGLGLVLRPEVGGPLALLVLLALAPVAIRHWRRGA</sequence>
<proteinExistence type="inferred from homology"/>
<keyword evidence="4 6" id="KW-1133">Transmembrane helix</keyword>
<comment type="subcellular location">
    <subcellularLocation>
        <location evidence="1 6">Cell membrane</location>
        <topology evidence="1 6">Multi-pass membrane protein</topology>
    </subcellularLocation>
</comment>
<dbReference type="EMBL" id="VITN01000003">
    <property type="protein sequence ID" value="TWB22826.1"/>
    <property type="molecule type" value="Genomic_DNA"/>
</dbReference>
<evidence type="ECO:0000256" key="6">
    <source>
        <dbReference type="RuleBase" id="RU366058"/>
    </source>
</evidence>
<feature type="transmembrane region" description="Helical" evidence="6">
    <location>
        <begin position="239"/>
        <end position="256"/>
    </location>
</feature>
<evidence type="ECO:0000256" key="1">
    <source>
        <dbReference type="ARBA" id="ARBA00004651"/>
    </source>
</evidence>
<feature type="transmembrane region" description="Helical" evidence="6">
    <location>
        <begin position="33"/>
        <end position="55"/>
    </location>
</feature>
<evidence type="ECO:0000259" key="8">
    <source>
        <dbReference type="Pfam" id="PF09335"/>
    </source>
</evidence>
<dbReference type="InterPro" id="IPR015414">
    <property type="entry name" value="TMEM64"/>
</dbReference>
<accession>A0A560FMI0</accession>
<comment type="similarity">
    <text evidence="6">Belongs to the TVP38/TMEM64 family.</text>
</comment>
<feature type="transmembrane region" description="Helical" evidence="6">
    <location>
        <begin position="166"/>
        <end position="189"/>
    </location>
</feature>
<comment type="caution">
    <text evidence="9">The sequence shown here is derived from an EMBL/GenBank/DDBJ whole genome shotgun (WGS) entry which is preliminary data.</text>
</comment>
<dbReference type="InterPro" id="IPR032816">
    <property type="entry name" value="VTT_dom"/>
</dbReference>
<feature type="transmembrane region" description="Helical" evidence="6">
    <location>
        <begin position="120"/>
        <end position="146"/>
    </location>
</feature>
<evidence type="ECO:0000256" key="7">
    <source>
        <dbReference type="SAM" id="MobiDB-lite"/>
    </source>
</evidence>
<reference evidence="9 10" key="1">
    <citation type="submission" date="2019-06" db="EMBL/GenBank/DDBJ databases">
        <title>Genomic Encyclopedia of Type Strains, Phase IV (KMG-V): Genome sequencing to study the core and pangenomes of soil and plant-associated prokaryotes.</title>
        <authorList>
            <person name="Whitman W."/>
        </authorList>
    </citation>
    <scope>NUCLEOTIDE SEQUENCE [LARGE SCALE GENOMIC DNA]</scope>
    <source>
        <strain evidence="9 10">BR 11880</strain>
    </source>
</reference>
<dbReference type="GO" id="GO:0005886">
    <property type="term" value="C:plasma membrane"/>
    <property type="evidence" value="ECO:0007669"/>
    <property type="project" value="UniProtKB-SubCell"/>
</dbReference>
<keyword evidence="5 6" id="KW-0472">Membrane</keyword>
<protein>
    <recommendedName>
        <fullName evidence="6">TVP38/TMEM64 family membrane protein</fullName>
    </recommendedName>
</protein>
<dbReference type="AlphaFoldDB" id="A0A560FMI0"/>
<dbReference type="Pfam" id="PF09335">
    <property type="entry name" value="VTT_dom"/>
    <property type="match status" value="1"/>
</dbReference>
<evidence type="ECO:0000256" key="5">
    <source>
        <dbReference type="ARBA" id="ARBA00023136"/>
    </source>
</evidence>
<feature type="transmembrane region" description="Helical" evidence="6">
    <location>
        <begin position="196"/>
        <end position="219"/>
    </location>
</feature>
<evidence type="ECO:0000256" key="3">
    <source>
        <dbReference type="ARBA" id="ARBA00022692"/>
    </source>
</evidence>